<accession>M1I5J5</accession>
<protein>
    <submittedName>
        <fullName evidence="1">Exostosin</fullName>
    </submittedName>
</protein>
<organism evidence="1 2">
    <name type="scientific">Paramecium bursaria Chlorella virus IL3A</name>
    <name type="common">PBCV-IL3A</name>
    <dbReference type="NCBI Taxonomy" id="46019"/>
    <lineage>
        <taxon>Viruses</taxon>
        <taxon>Varidnaviria</taxon>
        <taxon>Bamfordvirae</taxon>
        <taxon>Nucleocytoviricota</taxon>
        <taxon>Megaviricetes</taxon>
        <taxon>Algavirales</taxon>
        <taxon>Phycodnaviridae</taxon>
        <taxon>Chlorovirus</taxon>
        <taxon>Chlorovirus illinoense</taxon>
    </lineage>
</organism>
<sequence length="279" mass="33145">MKLAELTLESDDFITSDKLFNFCKRITGATYVKTDFIKFRQYQYIVSNCGWRNDTDVVFLENTPVLVTGHSDYDISERELDIIRLPNIKAFFCQNRNIQHPKVISFPLGITNKDEPNSEIHRIIGNTDRILEVSKTSKEIKNLVYMNISVKNFPEERQKIVDLYSDKPWVTVGKCEITEKGHRKFLEDIYSHKFCFAPRGNGIDTHRLWESLYLRTIPIVKKHIAMEQFTDLPILFVDDWENITEEFLNEQYEIIMNKDYNLDKLKIDYWYQQILKYSQ</sequence>
<dbReference type="Proteomes" id="UP000247091">
    <property type="component" value="Segment"/>
</dbReference>
<proteinExistence type="predicted"/>
<organismHost>
    <name type="scientific">Chlorella</name>
    <dbReference type="NCBI Taxonomy" id="3071"/>
</organismHost>
<evidence type="ECO:0000313" key="2">
    <source>
        <dbReference type="Proteomes" id="UP000247091"/>
    </source>
</evidence>
<dbReference type="EMBL" id="JX997169">
    <property type="protein sequence ID" value="AGE53755.1"/>
    <property type="molecule type" value="Genomic_DNA"/>
</dbReference>
<evidence type="ECO:0000313" key="1">
    <source>
        <dbReference type="EMBL" id="AGE53755.1"/>
    </source>
</evidence>
<name>M1I5J5_PBCVI</name>
<reference evidence="1 2" key="1">
    <citation type="submission" date="2012-10" db="EMBL/GenBank/DDBJ databases">
        <title>Towards defining the chloroviruses: a genomic journey through a genus of large DNA viruses.</title>
        <authorList>
            <person name="Jeanniard A."/>
            <person name="Dunigan D.D."/>
            <person name="Gurnon J.R."/>
            <person name="Agarkova I."/>
            <person name="Kang M."/>
            <person name="Vitek J."/>
            <person name="Duncan G."/>
            <person name="McClung O.W."/>
            <person name="Larsen M."/>
            <person name="Claverie J.-M."/>
            <person name="Van Etten J.L."/>
            <person name="Blanc G."/>
        </authorList>
    </citation>
    <scope>NUCLEOTIDE SEQUENCE [LARGE SCALE GENOMIC DNA]</scope>
</reference>
<gene>
    <name evidence="1" type="primary">IL-3A_071L</name>
    <name evidence="1" type="ORF">PBCVIL3A_071L</name>
</gene>